<name>A0A091D5Z5_FUKDA</name>
<evidence type="ECO:0000256" key="1">
    <source>
        <dbReference type="SAM" id="MobiDB-lite"/>
    </source>
</evidence>
<dbReference type="AlphaFoldDB" id="A0A091D5Z5"/>
<accession>A0A091D5Z5</accession>
<proteinExistence type="predicted"/>
<dbReference type="Proteomes" id="UP000028990">
    <property type="component" value="Unassembled WGS sequence"/>
</dbReference>
<sequence>MSVIPIWKQVLNVPKYPDKKNGTVHQIKEMNRRSQVEKDIQPVGHNVVSVDEDEMISENTRKIFRPSEYTKSVIGLHPEDVGHESSSTGDRRKSVPGLSVNMEEEEVEEEEEEDIDHLLKLHRQKQRAKWLRHEYRWQHAELLFADT</sequence>
<keyword evidence="3" id="KW-1185">Reference proteome</keyword>
<feature type="compositionally biased region" description="Acidic residues" evidence="1">
    <location>
        <begin position="102"/>
        <end position="114"/>
    </location>
</feature>
<protein>
    <submittedName>
        <fullName evidence="2">Synaptotagmin-like protein 4</fullName>
    </submittedName>
</protein>
<organism evidence="2 3">
    <name type="scientific">Fukomys damarensis</name>
    <name type="common">Damaraland mole rat</name>
    <name type="synonym">Cryptomys damarensis</name>
    <dbReference type="NCBI Taxonomy" id="885580"/>
    <lineage>
        <taxon>Eukaryota</taxon>
        <taxon>Metazoa</taxon>
        <taxon>Chordata</taxon>
        <taxon>Craniata</taxon>
        <taxon>Vertebrata</taxon>
        <taxon>Euteleostomi</taxon>
        <taxon>Mammalia</taxon>
        <taxon>Eutheria</taxon>
        <taxon>Euarchontoglires</taxon>
        <taxon>Glires</taxon>
        <taxon>Rodentia</taxon>
        <taxon>Hystricomorpha</taxon>
        <taxon>Bathyergidae</taxon>
        <taxon>Fukomys</taxon>
    </lineage>
</organism>
<dbReference type="EMBL" id="KN125466">
    <property type="protein sequence ID" value="KFO18246.1"/>
    <property type="molecule type" value="Genomic_DNA"/>
</dbReference>
<feature type="compositionally biased region" description="Basic and acidic residues" evidence="1">
    <location>
        <begin position="77"/>
        <end position="93"/>
    </location>
</feature>
<feature type="region of interest" description="Disordered" evidence="1">
    <location>
        <begin position="76"/>
        <end position="114"/>
    </location>
</feature>
<reference evidence="2 3" key="1">
    <citation type="submission" date="2013-11" db="EMBL/GenBank/DDBJ databases">
        <title>The Damaraland mole rat (Fukomys damarensis) genome and evolution of African mole rats.</title>
        <authorList>
            <person name="Gladyshev V.N."/>
            <person name="Fang X."/>
        </authorList>
    </citation>
    <scope>NUCLEOTIDE SEQUENCE [LARGE SCALE GENOMIC DNA]</scope>
    <source>
        <tissue evidence="2">Liver</tissue>
    </source>
</reference>
<evidence type="ECO:0000313" key="2">
    <source>
        <dbReference type="EMBL" id="KFO18246.1"/>
    </source>
</evidence>
<evidence type="ECO:0000313" key="3">
    <source>
        <dbReference type="Proteomes" id="UP000028990"/>
    </source>
</evidence>
<gene>
    <name evidence="2" type="ORF">H920_20334</name>
</gene>